<reference evidence="2" key="1">
    <citation type="journal article" date="2019" name="Int. J. Syst. Evol. Microbiol.">
        <title>The Global Catalogue of Microorganisms (GCM) 10K type strain sequencing project: providing services to taxonomists for standard genome sequencing and annotation.</title>
        <authorList>
            <consortium name="The Broad Institute Genomics Platform"/>
            <consortium name="The Broad Institute Genome Sequencing Center for Infectious Disease"/>
            <person name="Wu L."/>
            <person name="Ma J."/>
        </authorList>
    </citation>
    <scope>NUCLEOTIDE SEQUENCE [LARGE SCALE GENOMIC DNA]</scope>
    <source>
        <strain evidence="2">NBRC 106593</strain>
    </source>
</reference>
<dbReference type="EMBL" id="JBHSWJ010000002">
    <property type="protein sequence ID" value="MFC6715230.1"/>
    <property type="molecule type" value="Genomic_DNA"/>
</dbReference>
<organism evidence="1 2">
    <name type="scientific">Branchiibius cervicis</name>
    <dbReference type="NCBI Taxonomy" id="908252"/>
    <lineage>
        <taxon>Bacteria</taxon>
        <taxon>Bacillati</taxon>
        <taxon>Actinomycetota</taxon>
        <taxon>Actinomycetes</taxon>
        <taxon>Micrococcales</taxon>
        <taxon>Dermacoccaceae</taxon>
        <taxon>Branchiibius</taxon>
    </lineage>
</organism>
<sequence>MITGETVLQRQVAGRPVTTVIPAAGERGGMVRMSSPKKSLLIPTAALPYLGSALDPALFDVSRVSSGLTVHVSGPKLSAVRVPGLHVTKRTSAEITGTFDRAGSAAFGAALRKQAAADRAAHRTSSTLFGAARIGVTAGPAHVVKPAFAQVTTRFTVLDRSGRPAPFAMLFLLNLDDPEKFTDGVAVMAGQARASLPKGRYNVFAAISDDTSDSVVTLPVITARTNLQKFTIDARRATAKVSLVTPRPTAADYELTSLDLLQTVTIESNDWAAETFTDNGVLEFGRRDLFINPSAAPPTGTQTLSTGFLFGNDQQSAAPYSYTASYQSTGAISSSQRHVVGAVATLDMSYYRIARGVVDGISHTPLSTGDAPTSSFGWATPPGGRATDYLVAARGTLWQDDYLPSMDPSATVMADAQDVPRERLAGRTYPVDYLRGPLAPGVPVAATGSGYLCYSCRTDDQLVVGLLPFTDSVPGHFGSIGLTDGAVTVAAFKVWQDGKLVDSETNASGLMLMAPGRQSTIRTRLEMWLSPAGFTRSTHSITDLTFHTSAKDPLAPASWDCGTDPWDGPTTCRVPSELTTSVPLPTALDSTMTVGAHPFTFSIAPILGNAPVTATIHISADGGRTFTNVPVTALGNNQFRAELTNPPNAVGKSVTVRVSGHTAGGDSITQTTDSAYVVKGA</sequence>
<gene>
    <name evidence="1" type="ORF">ACFQBT_15995</name>
</gene>
<dbReference type="RefSeq" id="WP_377824185.1">
    <property type="nucleotide sequence ID" value="NZ_JBHSWJ010000002.1"/>
</dbReference>
<proteinExistence type="predicted"/>
<protein>
    <submittedName>
        <fullName evidence="1">Uncharacterized protein</fullName>
    </submittedName>
</protein>
<comment type="caution">
    <text evidence="1">The sequence shown here is derived from an EMBL/GenBank/DDBJ whole genome shotgun (WGS) entry which is preliminary data.</text>
</comment>
<dbReference type="Proteomes" id="UP001596356">
    <property type="component" value="Unassembled WGS sequence"/>
</dbReference>
<keyword evidence="2" id="KW-1185">Reference proteome</keyword>
<name>A0ABW2AXQ1_9MICO</name>
<accession>A0ABW2AXQ1</accession>
<evidence type="ECO:0000313" key="2">
    <source>
        <dbReference type="Proteomes" id="UP001596356"/>
    </source>
</evidence>
<evidence type="ECO:0000313" key="1">
    <source>
        <dbReference type="EMBL" id="MFC6715230.1"/>
    </source>
</evidence>